<reference evidence="3 4" key="1">
    <citation type="submission" date="2020-04" db="EMBL/GenBank/DDBJ databases">
        <title>Genomic insights into acetone-butanol-ethanol (ABE) fermentation by sequencing solventogenic clostridia strains.</title>
        <authorList>
            <person name="Brown S."/>
        </authorList>
    </citation>
    <scope>NUCLEOTIDE SEQUENCE [LARGE SCALE GENOMIC DNA]</scope>
    <source>
        <strain evidence="3 4">DJ011</strain>
    </source>
</reference>
<dbReference type="Pfam" id="PF08348">
    <property type="entry name" value="PAS_6"/>
    <property type="match status" value="1"/>
</dbReference>
<dbReference type="EMBL" id="JAAZWO010000025">
    <property type="protein sequence ID" value="MBC2399284.1"/>
    <property type="molecule type" value="Genomic_DNA"/>
</dbReference>
<evidence type="ECO:0000259" key="1">
    <source>
        <dbReference type="Pfam" id="PF08348"/>
    </source>
</evidence>
<feature type="domain" description="Transcriptional regulator DauR-like HTH" evidence="2">
    <location>
        <begin position="157"/>
        <end position="217"/>
    </location>
</feature>
<dbReference type="RefSeq" id="WP_173680606.1">
    <property type="nucleotide sequence ID" value="NZ_JAAZWO010000025.1"/>
</dbReference>
<evidence type="ECO:0000259" key="2">
    <source>
        <dbReference type="Pfam" id="PF13309"/>
    </source>
</evidence>
<dbReference type="PANTHER" id="PTHR35568:SF1">
    <property type="entry name" value="TRANSCRIPTIONAL REGULATOR DAUR"/>
    <property type="match status" value="1"/>
</dbReference>
<evidence type="ECO:0000313" key="3">
    <source>
        <dbReference type="EMBL" id="MBC2399284.1"/>
    </source>
</evidence>
<comment type="caution">
    <text evidence="3">The sequence shown here is derived from an EMBL/GenBank/DDBJ whole genome shotgun (WGS) entry which is preliminary data.</text>
</comment>
<accession>A0A923EDN7</accession>
<feature type="domain" description="YheO-like" evidence="1">
    <location>
        <begin position="7"/>
        <end position="120"/>
    </location>
</feature>
<gene>
    <name evidence="3" type="ORF">HGG79_16120</name>
</gene>
<dbReference type="PANTHER" id="PTHR35568">
    <property type="entry name" value="TRANSCRIPTIONAL REGULATOR DAUR"/>
    <property type="match status" value="1"/>
</dbReference>
<organism evidence="3 4">
    <name type="scientific">Clostridium tetanomorphum</name>
    <dbReference type="NCBI Taxonomy" id="1553"/>
    <lineage>
        <taxon>Bacteria</taxon>
        <taxon>Bacillati</taxon>
        <taxon>Bacillota</taxon>
        <taxon>Clostridia</taxon>
        <taxon>Eubacteriales</taxon>
        <taxon>Clostridiaceae</taxon>
        <taxon>Clostridium</taxon>
    </lineage>
</organism>
<evidence type="ECO:0000313" key="4">
    <source>
        <dbReference type="Proteomes" id="UP000563151"/>
    </source>
</evidence>
<dbReference type="InterPro" id="IPR013559">
    <property type="entry name" value="YheO"/>
</dbReference>
<proteinExistence type="predicted"/>
<keyword evidence="4" id="KW-1185">Reference proteome</keyword>
<dbReference type="Proteomes" id="UP000563151">
    <property type="component" value="Unassembled WGS sequence"/>
</dbReference>
<dbReference type="Pfam" id="PF13309">
    <property type="entry name" value="HTH_22"/>
    <property type="match status" value="1"/>
</dbReference>
<sequence length="220" mass="24819">MNDEQILAMYIPIVNFIGDALGASCEVVLHDTRNASNSVIAIKNNNVSGRKIGSPLTDLALKKLKDEKKNPEQYITKYSGKTKDGKILNSSTYFIRNDDNKIIGMLCINIDVTKLINFKNLFNELTNELIGEGKEDFIEEQNKESENFTESIEELVMSIIENTLLEVDIPPERMSPDEKMNVVHSLNEKGVFLIKGAIGDVAKQLKTSENTIYRYLNKKD</sequence>
<dbReference type="InterPro" id="IPR039445">
    <property type="entry name" value="DauR-like_HTH"/>
</dbReference>
<dbReference type="AlphaFoldDB" id="A0A923EDN7"/>
<name>A0A923EDN7_CLOTT</name>
<dbReference type="InterPro" id="IPR039446">
    <property type="entry name" value="DauR-like"/>
</dbReference>
<protein>
    <submittedName>
        <fullName evidence="3">YheO-like PAS domain protein</fullName>
    </submittedName>
</protein>